<dbReference type="Gene3D" id="1.25.10.10">
    <property type="entry name" value="Leucine-rich Repeat Variant"/>
    <property type="match status" value="2"/>
</dbReference>
<dbReference type="InterPro" id="IPR038739">
    <property type="entry name" value="ARMC8/Vid28"/>
</dbReference>
<dbReference type="Pfam" id="PF00514">
    <property type="entry name" value="Arm"/>
    <property type="match status" value="1"/>
</dbReference>
<dbReference type="InterPro" id="IPR011989">
    <property type="entry name" value="ARM-like"/>
</dbReference>
<dbReference type="SUPFAM" id="SSF48371">
    <property type="entry name" value="ARM repeat"/>
    <property type="match status" value="2"/>
</dbReference>
<reference evidence="7 8" key="1">
    <citation type="journal article" date="2019" name="Sci. Rep.">
        <title>Nanopore sequencing improves the draft genome of the human pathogenic amoeba Naegleria fowleri.</title>
        <authorList>
            <person name="Liechti N."/>
            <person name="Schurch N."/>
            <person name="Bruggmann R."/>
            <person name="Wittwer M."/>
        </authorList>
    </citation>
    <scope>NUCLEOTIDE SEQUENCE [LARGE SCALE GENOMIC DNA]</scope>
    <source>
        <strain evidence="7 8">ATCC 30894</strain>
    </source>
</reference>
<evidence type="ECO:0000256" key="3">
    <source>
        <dbReference type="ARBA" id="ARBA00022490"/>
    </source>
</evidence>
<keyword evidence="5" id="KW-0539">Nucleus</keyword>
<evidence type="ECO:0000256" key="2">
    <source>
        <dbReference type="ARBA" id="ARBA00004496"/>
    </source>
</evidence>
<evidence type="ECO:0000256" key="1">
    <source>
        <dbReference type="ARBA" id="ARBA00004123"/>
    </source>
</evidence>
<evidence type="ECO:0000256" key="6">
    <source>
        <dbReference type="PROSITE-ProRule" id="PRU00259"/>
    </source>
</evidence>
<keyword evidence="4" id="KW-0677">Repeat</keyword>
<feature type="repeat" description="ARM" evidence="6">
    <location>
        <begin position="91"/>
        <end position="124"/>
    </location>
</feature>
<dbReference type="GO" id="GO:0005737">
    <property type="term" value="C:cytoplasm"/>
    <property type="evidence" value="ECO:0007669"/>
    <property type="project" value="UniProtKB-SubCell"/>
</dbReference>
<dbReference type="VEuPathDB" id="AmoebaDB:NF0017650"/>
<dbReference type="VEuPathDB" id="AmoebaDB:NfTy_063910"/>
<evidence type="ECO:0000313" key="8">
    <source>
        <dbReference type="Proteomes" id="UP000444721"/>
    </source>
</evidence>
<organism evidence="7 8">
    <name type="scientific">Naegleria fowleri</name>
    <name type="common">Brain eating amoeba</name>
    <dbReference type="NCBI Taxonomy" id="5763"/>
    <lineage>
        <taxon>Eukaryota</taxon>
        <taxon>Discoba</taxon>
        <taxon>Heterolobosea</taxon>
        <taxon>Tetramitia</taxon>
        <taxon>Eutetramitia</taxon>
        <taxon>Vahlkampfiidae</taxon>
        <taxon>Naegleria</taxon>
    </lineage>
</organism>
<dbReference type="OrthoDB" id="5559898at2759"/>
<dbReference type="OMA" id="KGTDQHV"/>
<name>A0A6A5BT94_NAEFO</name>
<dbReference type="RefSeq" id="XP_044561911.1">
    <property type="nucleotide sequence ID" value="XM_044707201.1"/>
</dbReference>
<dbReference type="SMART" id="SM00185">
    <property type="entry name" value="ARM"/>
    <property type="match status" value="5"/>
</dbReference>
<dbReference type="EMBL" id="VFQX01000035">
    <property type="protein sequence ID" value="KAF0977198.1"/>
    <property type="molecule type" value="Genomic_DNA"/>
</dbReference>
<dbReference type="AlphaFoldDB" id="A0A6A5BT94"/>
<dbReference type="GeneID" id="68111069"/>
<keyword evidence="8" id="KW-1185">Reference proteome</keyword>
<dbReference type="GO" id="GO:0034657">
    <property type="term" value="C:GID complex"/>
    <property type="evidence" value="ECO:0007669"/>
    <property type="project" value="TreeGrafter"/>
</dbReference>
<dbReference type="Proteomes" id="UP000444721">
    <property type="component" value="Unassembled WGS sequence"/>
</dbReference>
<sequence>MYPFKQPSELIQALCDGTNDRNRGVLSDSNRYSGSNITEGFINNREDNDSMIKLTVKPSSPSGYTKVSALKSLKNLVIGNPKKKQLVAEMGVLPILVDILQNSKDEDLLIQSAATIGSLAHCNELISLIIQTEPTLNFLSRHLSSFNYTKKLTETVARSLFNIFSKDIQSVISSNNLGTQNADFEIVKNMPLLIELLSCPNQTVNEMAACVIRFCFSSEQRAQHYSTYGEKILPQLFRLLHSRFSSTSHEVILDAICKILFFTKSKDIADFICNENSYLELLTGFCFHEKLEIKLSAIDCVLLLQKLNSTLGKISHQDISTSLVPEFSKILNDISESSPALSLQSFKRVLLSMCLCMECDEEIQSDFVSAKFISKLISISQKMQADAGGDSKFGNITAGLELFQTITMLCSNNEEARSQMIESPFFIKSILLSCLDLEKNPQLSTPLVEAALSCIKVLSRAQKQLRSTLVSSSGNLLSILCHFICHYSGLEITIRKLAIQTLHNLALDLETVKDFVHNNQKLLETISEFCQNASNSSIIRTSMITLARNILYRAEFPLKKKFIEHFPISKMVNLILPNECDLSQTQVEFKVGVLSCIRNLIFGETNEVEHEILSANVCQELVVTLLHHLTTNGSLDPSFTSEIYYVFANIMAGCRNEMKRYLLNRDILDITFKQTHSKNEEVVKSTLFFLSNLVWDRNDETFQKECYQHLRTYAQGGKLVNDEASTNEIYSFQTLVHQVNTQYKQLEDRCK</sequence>
<dbReference type="InterPro" id="IPR000225">
    <property type="entry name" value="Armadillo"/>
</dbReference>
<protein>
    <submittedName>
        <fullName evidence="7">Uncharacterized protein</fullName>
    </submittedName>
</protein>
<evidence type="ECO:0000313" key="7">
    <source>
        <dbReference type="EMBL" id="KAF0977198.1"/>
    </source>
</evidence>
<dbReference type="PROSITE" id="PS50176">
    <property type="entry name" value="ARM_REPEAT"/>
    <property type="match status" value="1"/>
</dbReference>
<evidence type="ECO:0000256" key="5">
    <source>
        <dbReference type="ARBA" id="ARBA00023242"/>
    </source>
</evidence>
<evidence type="ECO:0000256" key="4">
    <source>
        <dbReference type="ARBA" id="ARBA00022737"/>
    </source>
</evidence>
<comment type="subcellular location">
    <subcellularLocation>
        <location evidence="2">Cytoplasm</location>
    </subcellularLocation>
    <subcellularLocation>
        <location evidence="1">Nucleus</location>
    </subcellularLocation>
</comment>
<keyword evidence="3" id="KW-0963">Cytoplasm</keyword>
<dbReference type="GO" id="GO:0043161">
    <property type="term" value="P:proteasome-mediated ubiquitin-dependent protein catabolic process"/>
    <property type="evidence" value="ECO:0007669"/>
    <property type="project" value="TreeGrafter"/>
</dbReference>
<dbReference type="InterPro" id="IPR016024">
    <property type="entry name" value="ARM-type_fold"/>
</dbReference>
<accession>A0A6A5BT94</accession>
<dbReference type="PANTHER" id="PTHR15651:SF7">
    <property type="entry name" value="ARMADILLO REPEAT-CONTAINING PROTEIN 8"/>
    <property type="match status" value="1"/>
</dbReference>
<proteinExistence type="predicted"/>
<comment type="caution">
    <text evidence="7">The sequence shown here is derived from an EMBL/GenBank/DDBJ whole genome shotgun (WGS) entry which is preliminary data.</text>
</comment>
<dbReference type="PANTHER" id="PTHR15651">
    <property type="entry name" value="ARMADILLO REPEAT-CONTAINING PROTEIN 8"/>
    <property type="match status" value="1"/>
</dbReference>
<dbReference type="VEuPathDB" id="AmoebaDB:FDP41_003851"/>
<gene>
    <name evidence="7" type="ORF">FDP41_003851</name>
</gene>
<dbReference type="GO" id="GO:0005634">
    <property type="term" value="C:nucleus"/>
    <property type="evidence" value="ECO:0007669"/>
    <property type="project" value="UniProtKB-SubCell"/>
</dbReference>